<evidence type="ECO:0000256" key="3">
    <source>
        <dbReference type="ARBA" id="ARBA00011209"/>
    </source>
</evidence>
<feature type="region of interest" description="Disordered" evidence="15">
    <location>
        <begin position="1"/>
        <end position="20"/>
    </location>
</feature>
<evidence type="ECO:0000256" key="15">
    <source>
        <dbReference type="SAM" id="MobiDB-lite"/>
    </source>
</evidence>
<keyword evidence="18" id="KW-1185">Reference proteome</keyword>
<dbReference type="NCBIfam" id="TIGR00468">
    <property type="entry name" value="pheS"/>
    <property type="match status" value="1"/>
</dbReference>
<evidence type="ECO:0000256" key="12">
    <source>
        <dbReference type="ARBA" id="ARBA00049255"/>
    </source>
</evidence>
<evidence type="ECO:0000256" key="8">
    <source>
        <dbReference type="ARBA" id="ARBA00022840"/>
    </source>
</evidence>
<keyword evidence="5 13" id="KW-0436">Ligase</keyword>
<evidence type="ECO:0000256" key="14">
    <source>
        <dbReference type="SAM" id="Coils"/>
    </source>
</evidence>
<evidence type="ECO:0000256" key="13">
    <source>
        <dbReference type="HAMAP-Rule" id="MF_00281"/>
    </source>
</evidence>
<evidence type="ECO:0000256" key="9">
    <source>
        <dbReference type="ARBA" id="ARBA00022842"/>
    </source>
</evidence>
<protein>
    <recommendedName>
        <fullName evidence="13">Phenylalanine--tRNA ligase alpha subunit</fullName>
        <ecNumber evidence="13">6.1.1.20</ecNumber>
    </recommendedName>
    <alternativeName>
        <fullName evidence="13">Phenylalanyl-tRNA synthetase alpha subunit</fullName>
        <shortName evidence="13">PheRS</shortName>
    </alternativeName>
</protein>
<dbReference type="EMBL" id="JAFBDQ010000023">
    <property type="protein sequence ID" value="MBM7558061.1"/>
    <property type="molecule type" value="Genomic_DNA"/>
</dbReference>
<evidence type="ECO:0000313" key="18">
    <source>
        <dbReference type="Proteomes" id="UP000774000"/>
    </source>
</evidence>
<evidence type="ECO:0000256" key="5">
    <source>
        <dbReference type="ARBA" id="ARBA00022598"/>
    </source>
</evidence>
<dbReference type="Pfam" id="PF01409">
    <property type="entry name" value="tRNA-synt_2d"/>
    <property type="match status" value="1"/>
</dbReference>
<keyword evidence="6 13" id="KW-0479">Metal-binding</keyword>
<evidence type="ECO:0000256" key="4">
    <source>
        <dbReference type="ARBA" id="ARBA00022490"/>
    </source>
</evidence>
<organism evidence="17 18">
    <name type="scientific">Halanaerobacter jeridensis</name>
    <dbReference type="NCBI Taxonomy" id="706427"/>
    <lineage>
        <taxon>Bacteria</taxon>
        <taxon>Bacillati</taxon>
        <taxon>Bacillota</taxon>
        <taxon>Clostridia</taxon>
        <taxon>Halanaerobiales</taxon>
        <taxon>Halobacteroidaceae</taxon>
        <taxon>Halanaerobacter</taxon>
    </lineage>
</organism>
<keyword evidence="11 13" id="KW-0030">Aminoacyl-tRNA synthetase</keyword>
<dbReference type="PANTHER" id="PTHR11538">
    <property type="entry name" value="PHENYLALANYL-TRNA SYNTHETASE"/>
    <property type="match status" value="1"/>
</dbReference>
<reference evidence="17" key="1">
    <citation type="submission" date="2021-01" db="EMBL/GenBank/DDBJ databases">
        <title>Genomic Encyclopedia of Type Strains, Phase IV (KMG-IV): sequencing the most valuable type-strain genomes for metagenomic binning, comparative biology and taxonomic classification.</title>
        <authorList>
            <person name="Goeker M."/>
        </authorList>
    </citation>
    <scope>NUCLEOTIDE SEQUENCE</scope>
    <source>
        <strain evidence="17">DSM 23230</strain>
    </source>
</reference>
<evidence type="ECO:0000256" key="7">
    <source>
        <dbReference type="ARBA" id="ARBA00022741"/>
    </source>
</evidence>
<dbReference type="PROSITE" id="PS50862">
    <property type="entry name" value="AA_TRNA_LIGASE_II"/>
    <property type="match status" value="1"/>
</dbReference>
<dbReference type="InterPro" id="IPR010978">
    <property type="entry name" value="tRNA-bd_arm"/>
</dbReference>
<keyword evidence="8 13" id="KW-0067">ATP-binding</keyword>
<dbReference type="Pfam" id="PF02912">
    <property type="entry name" value="Phe_tRNA-synt_N"/>
    <property type="match status" value="1"/>
</dbReference>
<comment type="caution">
    <text evidence="17">The sequence shown here is derived from an EMBL/GenBank/DDBJ whole genome shotgun (WGS) entry which is preliminary data.</text>
</comment>
<dbReference type="PANTHER" id="PTHR11538:SF41">
    <property type="entry name" value="PHENYLALANINE--TRNA LIGASE, MITOCHONDRIAL"/>
    <property type="match status" value="1"/>
</dbReference>
<dbReference type="GO" id="GO:0004826">
    <property type="term" value="F:phenylalanine-tRNA ligase activity"/>
    <property type="evidence" value="ECO:0007669"/>
    <property type="project" value="UniProtKB-UniRule"/>
</dbReference>
<dbReference type="GO" id="GO:0000049">
    <property type="term" value="F:tRNA binding"/>
    <property type="evidence" value="ECO:0007669"/>
    <property type="project" value="InterPro"/>
</dbReference>
<dbReference type="Gene3D" id="3.30.930.10">
    <property type="entry name" value="Bira Bifunctional Protein, Domain 2"/>
    <property type="match status" value="1"/>
</dbReference>
<dbReference type="SUPFAM" id="SSF55681">
    <property type="entry name" value="Class II aaRS and biotin synthetases"/>
    <property type="match status" value="1"/>
</dbReference>
<sequence>MEEKLKSIQEEATTEIKSASDMNELEDLRVQYLGKKGEVTQILRGMGDLPPEKRPVIGKLANQVKGKLKKLIEEKKETFKQQEKEKKLQEESIDVTLPGNKIESATKHPLTLVFDDLKDIFLGLGFEIAEGPEVEKDYYNFEALNFPANHPARDMQDTFYTSNGVLLRTHTSSVQVRTMEEQELPIRIIAPGRVYRSDEIDATHTPVFHQVEGLMINENTSFAHLKDVLIKVVHEIFGEDRDVRFRPSYFPFTEPSAEVDVSCANCGGAGCSICSDTGWLEILGAGMVHPNVLEMSGIDSEKYSGYAFGIGVERLVMLKYDIDDIRLLFNNDLRFLKQF</sequence>
<name>A0A938XUK4_9FIRM</name>
<evidence type="ECO:0000256" key="10">
    <source>
        <dbReference type="ARBA" id="ARBA00022917"/>
    </source>
</evidence>
<accession>A0A938XUK4</accession>
<gene>
    <name evidence="13" type="primary">pheS</name>
    <name evidence="17" type="ORF">JOC47_002930</name>
</gene>
<dbReference type="GO" id="GO:0006432">
    <property type="term" value="P:phenylalanyl-tRNA aminoacylation"/>
    <property type="evidence" value="ECO:0007669"/>
    <property type="project" value="UniProtKB-UniRule"/>
</dbReference>
<dbReference type="Proteomes" id="UP000774000">
    <property type="component" value="Unassembled WGS sequence"/>
</dbReference>
<proteinExistence type="inferred from homology"/>
<dbReference type="RefSeq" id="WP_204703051.1">
    <property type="nucleotide sequence ID" value="NZ_JAFBDQ010000023.1"/>
</dbReference>
<evidence type="ECO:0000313" key="17">
    <source>
        <dbReference type="EMBL" id="MBM7558061.1"/>
    </source>
</evidence>
<evidence type="ECO:0000256" key="1">
    <source>
        <dbReference type="ARBA" id="ARBA00004496"/>
    </source>
</evidence>
<dbReference type="EC" id="6.1.1.20" evidence="13"/>
<dbReference type="InterPro" id="IPR004188">
    <property type="entry name" value="Phe-tRNA_ligase_II_N"/>
</dbReference>
<evidence type="ECO:0000256" key="2">
    <source>
        <dbReference type="ARBA" id="ARBA00010207"/>
    </source>
</evidence>
<feature type="domain" description="Aminoacyl-transfer RNA synthetases class-II family profile" evidence="16">
    <location>
        <begin position="117"/>
        <end position="338"/>
    </location>
</feature>
<dbReference type="GO" id="GO:0000287">
    <property type="term" value="F:magnesium ion binding"/>
    <property type="evidence" value="ECO:0007669"/>
    <property type="project" value="UniProtKB-UniRule"/>
</dbReference>
<dbReference type="HAMAP" id="MF_00281">
    <property type="entry name" value="Phe_tRNA_synth_alpha1"/>
    <property type="match status" value="1"/>
</dbReference>
<comment type="subcellular location">
    <subcellularLocation>
        <location evidence="1 13">Cytoplasm</location>
    </subcellularLocation>
</comment>
<evidence type="ECO:0000256" key="6">
    <source>
        <dbReference type="ARBA" id="ARBA00022723"/>
    </source>
</evidence>
<dbReference type="InterPro" id="IPR045864">
    <property type="entry name" value="aa-tRNA-synth_II/BPL/LPL"/>
</dbReference>
<dbReference type="GO" id="GO:0140096">
    <property type="term" value="F:catalytic activity, acting on a protein"/>
    <property type="evidence" value="ECO:0007669"/>
    <property type="project" value="UniProtKB-ARBA"/>
</dbReference>
<comment type="catalytic activity">
    <reaction evidence="12 13">
        <text>tRNA(Phe) + L-phenylalanine + ATP = L-phenylalanyl-tRNA(Phe) + AMP + diphosphate + H(+)</text>
        <dbReference type="Rhea" id="RHEA:19413"/>
        <dbReference type="Rhea" id="RHEA-COMP:9668"/>
        <dbReference type="Rhea" id="RHEA-COMP:9699"/>
        <dbReference type="ChEBI" id="CHEBI:15378"/>
        <dbReference type="ChEBI" id="CHEBI:30616"/>
        <dbReference type="ChEBI" id="CHEBI:33019"/>
        <dbReference type="ChEBI" id="CHEBI:58095"/>
        <dbReference type="ChEBI" id="CHEBI:78442"/>
        <dbReference type="ChEBI" id="CHEBI:78531"/>
        <dbReference type="ChEBI" id="CHEBI:456215"/>
        <dbReference type="EC" id="6.1.1.20"/>
    </reaction>
</comment>
<dbReference type="AlphaFoldDB" id="A0A938XUK4"/>
<keyword evidence="14" id="KW-0175">Coiled coil</keyword>
<keyword evidence="4 13" id="KW-0963">Cytoplasm</keyword>
<dbReference type="InterPro" id="IPR006195">
    <property type="entry name" value="aa-tRNA-synth_II"/>
</dbReference>
<dbReference type="CDD" id="cd00496">
    <property type="entry name" value="PheRS_alpha_core"/>
    <property type="match status" value="1"/>
</dbReference>
<comment type="similarity">
    <text evidence="2 13">Belongs to the class-II aminoacyl-tRNA synthetase family. Phe-tRNA synthetase alpha subunit type 1 subfamily.</text>
</comment>
<dbReference type="GO" id="GO:0005737">
    <property type="term" value="C:cytoplasm"/>
    <property type="evidence" value="ECO:0007669"/>
    <property type="project" value="UniProtKB-SubCell"/>
</dbReference>
<keyword evidence="10 13" id="KW-0648">Protein biosynthesis</keyword>
<dbReference type="InterPro" id="IPR002319">
    <property type="entry name" value="Phenylalanyl-tRNA_Synthase"/>
</dbReference>
<dbReference type="GO" id="GO:0005524">
    <property type="term" value="F:ATP binding"/>
    <property type="evidence" value="ECO:0007669"/>
    <property type="project" value="UniProtKB-UniRule"/>
</dbReference>
<dbReference type="InterPro" id="IPR004529">
    <property type="entry name" value="Phe-tRNA-synth_IIc_asu"/>
</dbReference>
<dbReference type="GO" id="GO:0016740">
    <property type="term" value="F:transferase activity"/>
    <property type="evidence" value="ECO:0007669"/>
    <property type="project" value="UniProtKB-ARBA"/>
</dbReference>
<evidence type="ECO:0000256" key="11">
    <source>
        <dbReference type="ARBA" id="ARBA00023146"/>
    </source>
</evidence>
<comment type="cofactor">
    <cofactor evidence="13">
        <name>Mg(2+)</name>
        <dbReference type="ChEBI" id="CHEBI:18420"/>
    </cofactor>
    <text evidence="13">Binds 2 magnesium ions per tetramer.</text>
</comment>
<keyword evidence="9 13" id="KW-0460">Magnesium</keyword>
<feature type="coiled-coil region" evidence="14">
    <location>
        <begin position="61"/>
        <end position="92"/>
    </location>
</feature>
<keyword evidence="7 13" id="KW-0547">Nucleotide-binding</keyword>
<evidence type="ECO:0000259" key="16">
    <source>
        <dbReference type="PROSITE" id="PS50862"/>
    </source>
</evidence>
<feature type="binding site" evidence="13">
    <location>
        <position position="254"/>
    </location>
    <ligand>
        <name>Mg(2+)</name>
        <dbReference type="ChEBI" id="CHEBI:18420"/>
        <note>shared with beta subunit</note>
    </ligand>
</feature>
<dbReference type="SUPFAM" id="SSF46589">
    <property type="entry name" value="tRNA-binding arm"/>
    <property type="match status" value="1"/>
</dbReference>
<dbReference type="InterPro" id="IPR022911">
    <property type="entry name" value="Phe_tRNA_ligase_alpha1_bac"/>
</dbReference>
<comment type="subunit">
    <text evidence="3 13">Tetramer of two alpha and two beta subunits.</text>
</comment>
<dbReference type="FunFam" id="3.30.930.10:FF:000003">
    <property type="entry name" value="Phenylalanine--tRNA ligase alpha subunit"/>
    <property type="match status" value="1"/>
</dbReference>